<protein>
    <submittedName>
        <fullName evidence="2">Cell envelope integrity EipB family protein</fullName>
    </submittedName>
</protein>
<organism evidence="2 3">
    <name type="scientific">Acidiphilium iwatense</name>
    <dbReference type="NCBI Taxonomy" id="768198"/>
    <lineage>
        <taxon>Bacteria</taxon>
        <taxon>Pseudomonadati</taxon>
        <taxon>Pseudomonadota</taxon>
        <taxon>Alphaproteobacteria</taxon>
        <taxon>Acetobacterales</taxon>
        <taxon>Acidocellaceae</taxon>
        <taxon>Acidiphilium</taxon>
    </lineage>
</organism>
<dbReference type="Proteomes" id="UP001521209">
    <property type="component" value="Unassembled WGS sequence"/>
</dbReference>
<evidence type="ECO:0000313" key="2">
    <source>
        <dbReference type="EMBL" id="MCF3946239.1"/>
    </source>
</evidence>
<dbReference type="EMBL" id="JAKGBZ010000008">
    <property type="protein sequence ID" value="MCF3946239.1"/>
    <property type="molecule type" value="Genomic_DNA"/>
</dbReference>
<evidence type="ECO:0000256" key="1">
    <source>
        <dbReference type="SAM" id="SignalP"/>
    </source>
</evidence>
<feature type="signal peptide" evidence="1">
    <location>
        <begin position="1"/>
        <end position="19"/>
    </location>
</feature>
<keyword evidence="3" id="KW-1185">Reference proteome</keyword>
<proteinExistence type="predicted"/>
<reference evidence="2 3" key="1">
    <citation type="submission" date="2022-01" db="EMBL/GenBank/DDBJ databases">
        <authorList>
            <person name="Won M."/>
            <person name="Kim S.-J."/>
            <person name="Kwon S.-W."/>
        </authorList>
    </citation>
    <scope>NUCLEOTIDE SEQUENCE [LARGE SCALE GENOMIC DNA]</scope>
    <source>
        <strain evidence="2 3">KCTC 23505</strain>
    </source>
</reference>
<gene>
    <name evidence="2" type="ORF">L2A60_06025</name>
</gene>
<keyword evidence="1" id="KW-0732">Signal</keyword>
<dbReference type="RefSeq" id="WP_235703473.1">
    <property type="nucleotide sequence ID" value="NZ_JAKGBZ010000008.1"/>
</dbReference>
<comment type="caution">
    <text evidence="2">The sequence shown here is derived from an EMBL/GenBank/DDBJ whole genome shotgun (WGS) entry which is preliminary data.</text>
</comment>
<feature type="chain" id="PRO_5046427213" evidence="1">
    <location>
        <begin position="20"/>
        <end position="276"/>
    </location>
</feature>
<dbReference type="Pfam" id="PF08904">
    <property type="entry name" value="EipB_like"/>
    <property type="match status" value="1"/>
</dbReference>
<sequence length="276" mass="30122">MKRIFLTTCGLLLGSSAFAASPVTLTGQNATYTLSLSKVRGHSVTGATGRLRFDVLETCRAYTVSQHMTLLIRNQDGSLTRTISDYDTWESKSGHRLTFLLRQSEDGKTKVEDQGTATTGPKGGVVNYTVPKGRVVKLPPGTLFPMAHTRHILEASAKGEPYIDPPLFDGTSAHGAEHTFVAILGRRDAQKSRFAPLAALPSTLVDIGFFRRKPRDEEPDFRTQMRYYTNGVSRDVRLDFGNFVLHGKLTALTIPPVACPSARSASDSGAPRDPKN</sequence>
<name>A0ABS9DU63_9PROT</name>
<accession>A0ABS9DU63</accession>
<dbReference type="InterPro" id="IPR015000">
    <property type="entry name" value="EipB-like"/>
</dbReference>
<evidence type="ECO:0000313" key="3">
    <source>
        <dbReference type="Proteomes" id="UP001521209"/>
    </source>
</evidence>